<dbReference type="CDD" id="cd20335">
    <property type="entry name" value="BRcat_RBR"/>
    <property type="match status" value="1"/>
</dbReference>
<dbReference type="SMART" id="SM00647">
    <property type="entry name" value="IBR"/>
    <property type="match status" value="1"/>
</dbReference>
<evidence type="ECO:0000256" key="6">
    <source>
        <dbReference type="ARBA" id="ARBA00022771"/>
    </source>
</evidence>
<dbReference type="EC" id="2.3.2.31" evidence="2"/>
<feature type="compositionally biased region" description="Basic and acidic residues" evidence="10">
    <location>
        <begin position="435"/>
        <end position="447"/>
    </location>
</feature>
<feature type="region of interest" description="Disordered" evidence="10">
    <location>
        <begin position="427"/>
        <end position="447"/>
    </location>
</feature>
<evidence type="ECO:0000313" key="14">
    <source>
        <dbReference type="EMBL" id="CAE2312625.1"/>
    </source>
</evidence>
<dbReference type="GO" id="GO:0016567">
    <property type="term" value="P:protein ubiquitination"/>
    <property type="evidence" value="ECO:0007669"/>
    <property type="project" value="InterPro"/>
</dbReference>
<dbReference type="InterPro" id="IPR001841">
    <property type="entry name" value="Znf_RING"/>
</dbReference>
<dbReference type="InterPro" id="IPR002867">
    <property type="entry name" value="IBR_dom"/>
</dbReference>
<accession>A0A7S4NX23</accession>
<keyword evidence="11" id="KW-0812">Transmembrane</keyword>
<dbReference type="Pfam" id="PF01485">
    <property type="entry name" value="IBR"/>
    <property type="match status" value="1"/>
</dbReference>
<reference evidence="14" key="1">
    <citation type="submission" date="2021-01" db="EMBL/GenBank/DDBJ databases">
        <authorList>
            <person name="Corre E."/>
            <person name="Pelletier E."/>
            <person name="Niang G."/>
            <person name="Scheremetjew M."/>
            <person name="Finn R."/>
            <person name="Kale V."/>
            <person name="Holt S."/>
            <person name="Cochrane G."/>
            <person name="Meng A."/>
            <person name="Brown T."/>
            <person name="Cohen L."/>
        </authorList>
    </citation>
    <scope>NUCLEOTIDE SEQUENCE</scope>
    <source>
        <strain evidence="14">SoJaBio B1-5/56/2</strain>
    </source>
</reference>
<feature type="domain" description="RING-type" evidence="12">
    <location>
        <begin position="155"/>
        <end position="199"/>
    </location>
</feature>
<name>A0A7S4NX23_9EUKA</name>
<dbReference type="PROSITE" id="PS00518">
    <property type="entry name" value="ZF_RING_1"/>
    <property type="match status" value="1"/>
</dbReference>
<evidence type="ECO:0000256" key="4">
    <source>
        <dbReference type="ARBA" id="ARBA00022723"/>
    </source>
</evidence>
<proteinExistence type="predicted"/>
<dbReference type="Gene3D" id="3.30.40.10">
    <property type="entry name" value="Zinc/RING finger domain, C3HC4 (zinc finger)"/>
    <property type="match status" value="1"/>
</dbReference>
<evidence type="ECO:0000256" key="2">
    <source>
        <dbReference type="ARBA" id="ARBA00012251"/>
    </source>
</evidence>
<feature type="domain" description="RING-type" evidence="13">
    <location>
        <begin position="151"/>
        <end position="357"/>
    </location>
</feature>
<dbReference type="EMBL" id="HBKR01022351">
    <property type="protein sequence ID" value="CAE2312625.1"/>
    <property type="molecule type" value="Transcribed_RNA"/>
</dbReference>
<dbReference type="GO" id="GO:0008270">
    <property type="term" value="F:zinc ion binding"/>
    <property type="evidence" value="ECO:0007669"/>
    <property type="project" value="UniProtKB-KW"/>
</dbReference>
<dbReference type="InterPro" id="IPR044066">
    <property type="entry name" value="TRIAD_supradom"/>
</dbReference>
<dbReference type="Gene3D" id="1.20.120.1750">
    <property type="match status" value="1"/>
</dbReference>
<evidence type="ECO:0000259" key="13">
    <source>
        <dbReference type="PROSITE" id="PS51873"/>
    </source>
</evidence>
<evidence type="ECO:0000256" key="5">
    <source>
        <dbReference type="ARBA" id="ARBA00022737"/>
    </source>
</evidence>
<evidence type="ECO:0000256" key="3">
    <source>
        <dbReference type="ARBA" id="ARBA00022679"/>
    </source>
</evidence>
<evidence type="ECO:0000256" key="9">
    <source>
        <dbReference type="PROSITE-ProRule" id="PRU00175"/>
    </source>
</evidence>
<dbReference type="PROSITE" id="PS51873">
    <property type="entry name" value="TRIAD"/>
    <property type="match status" value="1"/>
</dbReference>
<keyword evidence="11" id="KW-0472">Membrane</keyword>
<keyword evidence="3" id="KW-0808">Transferase</keyword>
<evidence type="ECO:0000256" key="10">
    <source>
        <dbReference type="SAM" id="MobiDB-lite"/>
    </source>
</evidence>
<evidence type="ECO:0000256" key="11">
    <source>
        <dbReference type="SAM" id="Phobius"/>
    </source>
</evidence>
<gene>
    <name evidence="14" type="ORF">NAES01612_LOCUS14570</name>
</gene>
<protein>
    <recommendedName>
        <fullName evidence="2">RBR-type E3 ubiquitin transferase</fullName>
        <ecNumber evidence="2">2.3.2.31</ecNumber>
    </recommendedName>
</protein>
<feature type="compositionally biased region" description="Basic and acidic residues" evidence="10">
    <location>
        <begin position="132"/>
        <end position="141"/>
    </location>
</feature>
<dbReference type="SUPFAM" id="SSF57850">
    <property type="entry name" value="RING/U-box"/>
    <property type="match status" value="3"/>
</dbReference>
<dbReference type="InterPro" id="IPR017907">
    <property type="entry name" value="Znf_RING_CS"/>
</dbReference>
<dbReference type="AlphaFoldDB" id="A0A7S4NX23"/>
<keyword evidence="7" id="KW-0833">Ubl conjugation pathway</keyword>
<comment type="catalytic activity">
    <reaction evidence="1">
        <text>[E2 ubiquitin-conjugating enzyme]-S-ubiquitinyl-L-cysteine + [acceptor protein]-L-lysine = [E2 ubiquitin-conjugating enzyme]-L-cysteine + [acceptor protein]-N(6)-ubiquitinyl-L-lysine.</text>
        <dbReference type="EC" id="2.3.2.31"/>
    </reaction>
</comment>
<dbReference type="InterPro" id="IPR013083">
    <property type="entry name" value="Znf_RING/FYVE/PHD"/>
</dbReference>
<evidence type="ECO:0000256" key="8">
    <source>
        <dbReference type="ARBA" id="ARBA00022833"/>
    </source>
</evidence>
<keyword evidence="11" id="KW-1133">Transmembrane helix</keyword>
<dbReference type="GO" id="GO:0061630">
    <property type="term" value="F:ubiquitin protein ligase activity"/>
    <property type="evidence" value="ECO:0007669"/>
    <property type="project" value="UniProtKB-EC"/>
</dbReference>
<feature type="transmembrane region" description="Helical" evidence="11">
    <location>
        <begin position="379"/>
        <end position="405"/>
    </location>
</feature>
<keyword evidence="4" id="KW-0479">Metal-binding</keyword>
<dbReference type="InterPro" id="IPR031127">
    <property type="entry name" value="E3_UB_ligase_RBR"/>
</dbReference>
<keyword evidence="6 9" id="KW-0863">Zinc-finger</keyword>
<organism evidence="14">
    <name type="scientific">Paramoeba aestuarina</name>
    <dbReference type="NCBI Taxonomy" id="180227"/>
    <lineage>
        <taxon>Eukaryota</taxon>
        <taxon>Amoebozoa</taxon>
        <taxon>Discosea</taxon>
        <taxon>Flabellinia</taxon>
        <taxon>Dactylopodida</taxon>
        <taxon>Paramoebidae</taxon>
        <taxon>Paramoeba</taxon>
    </lineage>
</organism>
<dbReference type="PROSITE" id="PS50089">
    <property type="entry name" value="ZF_RING_2"/>
    <property type="match status" value="1"/>
</dbReference>
<dbReference type="PANTHER" id="PTHR11685">
    <property type="entry name" value="RBR FAMILY RING FINGER AND IBR DOMAIN-CONTAINING"/>
    <property type="match status" value="1"/>
</dbReference>
<evidence type="ECO:0000256" key="7">
    <source>
        <dbReference type="ARBA" id="ARBA00022786"/>
    </source>
</evidence>
<keyword evidence="5" id="KW-0677">Repeat</keyword>
<feature type="region of interest" description="Disordered" evidence="10">
    <location>
        <begin position="124"/>
        <end position="145"/>
    </location>
</feature>
<dbReference type="FunFam" id="3.30.40.10:FF:000137">
    <property type="entry name" value="RanBP-type and C3HC4-type zinc finger-containing protein 1"/>
    <property type="match status" value="1"/>
</dbReference>
<evidence type="ECO:0000259" key="12">
    <source>
        <dbReference type="PROSITE" id="PS50089"/>
    </source>
</evidence>
<sequence>MAGGTLTGSAFIPYANTTLDALTRLDGSDSRPVEVTLNGLEELKHNTELVVERCLERGEEDRIPLLFSIHERIDLLISNLEKNANNQEVEVDFGDDNVSIRLSASTGPGLNHSGLDDSFEMLLFSSDDDSPETERRGRLKEEEEEEEEDWETMECLICYGDYSKDETYKLGCKHRYCLGCLDTYINSLIGIVDAEIICPDPECRKVISRDDMRSIVGEKTLEKYDRFVVLSLLRKEQSTRWCPKCEAPFSGEPPAGQVKITCFECQTDFCYNCKDVWHEGKTCGEYQRANPADRKTRQWMKRQGVQNCPHCGLPTIRSTGCLDMKCVNCGKHWRWEGDANETVLEKVAYFYPRSVSYIATSREAHEHDEGMLDELRTNLAVGLFAAVVLSPALLVTIPTIIPAIAVTAGRKTKEGVTNFFISLFGSSGDDEELGEEGKGKGKESEKN</sequence>
<keyword evidence="8" id="KW-0862">Zinc</keyword>
<evidence type="ECO:0000256" key="1">
    <source>
        <dbReference type="ARBA" id="ARBA00001798"/>
    </source>
</evidence>
<dbReference type="Gene3D" id="2.20.25.20">
    <property type="match status" value="1"/>
</dbReference>